<evidence type="ECO:0000256" key="8">
    <source>
        <dbReference type="ARBA" id="ARBA00066884"/>
    </source>
</evidence>
<dbReference type="InterPro" id="IPR000594">
    <property type="entry name" value="ThiF_NAD_FAD-bd"/>
</dbReference>
<keyword evidence="14" id="KW-0548">Nucleotidyltransferase</keyword>
<evidence type="ECO:0000313" key="14">
    <source>
        <dbReference type="EMBL" id="TDE18215.1"/>
    </source>
</evidence>
<dbReference type="GO" id="GO:0004792">
    <property type="term" value="F:thiosulfate-cyanide sulfurtransferase activity"/>
    <property type="evidence" value="ECO:0007669"/>
    <property type="project" value="TreeGrafter"/>
</dbReference>
<sequence length="352" mass="38593">MEPIERKRYSRQIILPEMGMAGQEKLKAAKVLVIGAGGLGCPVLQYLVAAGVGTIGIVDDDTVDVTNLHRQILYSADDLGKGKAETAVQKLTVMNPYVNLKAIAVRLDESNAAEIIAGYDLVIDGSDNFPTRYLANDVCVGLNKPLVFGSILRFEGQVSVFNYKGGPTYRCLFPEAEEGDNCEVAGVIGILPGIIGTYMANETIKIICDIGEVLSGKLLILNALGNTNNIFSFSRSSDFPVQENLNIETGIEENVKRQTNEMPFEDLENLLESGDENVFLIDVRENYEFEEDFIGGINIPLPELPENLHTMPADKTVVFYCHSGKRSKLATDLLIKSGFTGKSYWAKNNMSH</sequence>
<dbReference type="GO" id="GO:0005524">
    <property type="term" value="F:ATP binding"/>
    <property type="evidence" value="ECO:0007669"/>
    <property type="project" value="UniProtKB-KW"/>
</dbReference>
<dbReference type="Proteomes" id="UP000294850">
    <property type="component" value="Unassembled WGS sequence"/>
</dbReference>
<evidence type="ECO:0000256" key="9">
    <source>
        <dbReference type="ARBA" id="ARBA00073635"/>
    </source>
</evidence>
<evidence type="ECO:0000256" key="10">
    <source>
        <dbReference type="ARBA" id="ARBA00075110"/>
    </source>
</evidence>
<evidence type="ECO:0000256" key="11">
    <source>
        <dbReference type="ARBA" id="ARBA00075328"/>
    </source>
</evidence>
<dbReference type="InterPro" id="IPR001763">
    <property type="entry name" value="Rhodanese-like_dom"/>
</dbReference>
<dbReference type="InterPro" id="IPR036873">
    <property type="entry name" value="Rhodanese-like_dom_sf"/>
</dbReference>
<dbReference type="OrthoDB" id="9804286at2"/>
<dbReference type="GO" id="GO:0008641">
    <property type="term" value="F:ubiquitin-like modifier activating enzyme activity"/>
    <property type="evidence" value="ECO:0007669"/>
    <property type="project" value="InterPro"/>
</dbReference>
<dbReference type="FunFam" id="3.40.50.720:FF:000033">
    <property type="entry name" value="Adenylyltransferase and sulfurtransferase MOCS3"/>
    <property type="match status" value="1"/>
</dbReference>
<dbReference type="SUPFAM" id="SSF69572">
    <property type="entry name" value="Activating enzymes of the ubiquitin-like proteins"/>
    <property type="match status" value="1"/>
</dbReference>
<organism evidence="14 15">
    <name type="scientific">Dyadobacter psychrotolerans</name>
    <dbReference type="NCBI Taxonomy" id="2541721"/>
    <lineage>
        <taxon>Bacteria</taxon>
        <taxon>Pseudomonadati</taxon>
        <taxon>Bacteroidota</taxon>
        <taxon>Cytophagia</taxon>
        <taxon>Cytophagales</taxon>
        <taxon>Spirosomataceae</taxon>
        <taxon>Dyadobacter</taxon>
    </lineage>
</organism>
<evidence type="ECO:0000313" key="15">
    <source>
        <dbReference type="Proteomes" id="UP000294850"/>
    </source>
</evidence>
<dbReference type="AlphaFoldDB" id="A0A4R5E1Z7"/>
<dbReference type="CDD" id="cd00757">
    <property type="entry name" value="ThiF_MoeB_HesA_family"/>
    <property type="match status" value="1"/>
</dbReference>
<comment type="function">
    <text evidence="6">Catalyzes the adenylation by ATP of the carboxyl group of the C-terminal glycine of sulfur carrier protein MoaD.</text>
</comment>
<dbReference type="EC" id="2.7.7.80" evidence="8"/>
<dbReference type="Gene3D" id="3.40.250.10">
    <property type="entry name" value="Rhodanese-like domain"/>
    <property type="match status" value="1"/>
</dbReference>
<proteinExistence type="inferred from homology"/>
<dbReference type="PROSITE" id="PS50206">
    <property type="entry name" value="RHODANESE_3"/>
    <property type="match status" value="1"/>
</dbReference>
<keyword evidence="15" id="KW-1185">Reference proteome</keyword>
<keyword evidence="4" id="KW-0067">ATP-binding</keyword>
<evidence type="ECO:0000256" key="5">
    <source>
        <dbReference type="ARBA" id="ARBA00052218"/>
    </source>
</evidence>
<evidence type="ECO:0000259" key="13">
    <source>
        <dbReference type="PROSITE" id="PS50206"/>
    </source>
</evidence>
<evidence type="ECO:0000256" key="1">
    <source>
        <dbReference type="ARBA" id="ARBA00009919"/>
    </source>
</evidence>
<dbReference type="GO" id="GO:0005829">
    <property type="term" value="C:cytosol"/>
    <property type="evidence" value="ECO:0007669"/>
    <property type="project" value="TreeGrafter"/>
</dbReference>
<gene>
    <name evidence="14" type="primary">moeB</name>
    <name evidence="14" type="ORF">E0F88_01335</name>
</gene>
<accession>A0A4R5E1Z7</accession>
<dbReference type="GO" id="GO:0008146">
    <property type="term" value="F:sulfotransferase activity"/>
    <property type="evidence" value="ECO:0007669"/>
    <property type="project" value="TreeGrafter"/>
</dbReference>
<comment type="catalytic activity">
    <reaction evidence="5">
        <text>[molybdopterin-synthase sulfur-carrier protein]-C-terminal Gly-Gly + ATP + H(+) = [molybdopterin-synthase sulfur-carrier protein]-C-terminal Gly-Gly-AMP + diphosphate</text>
        <dbReference type="Rhea" id="RHEA:43616"/>
        <dbReference type="Rhea" id="RHEA-COMP:12159"/>
        <dbReference type="Rhea" id="RHEA-COMP:12202"/>
        <dbReference type="ChEBI" id="CHEBI:15378"/>
        <dbReference type="ChEBI" id="CHEBI:30616"/>
        <dbReference type="ChEBI" id="CHEBI:33019"/>
        <dbReference type="ChEBI" id="CHEBI:90618"/>
        <dbReference type="ChEBI" id="CHEBI:90778"/>
        <dbReference type="EC" id="2.7.7.80"/>
    </reaction>
</comment>
<evidence type="ECO:0000256" key="2">
    <source>
        <dbReference type="ARBA" id="ARBA00022679"/>
    </source>
</evidence>
<name>A0A4R5E1Z7_9BACT</name>
<dbReference type="GO" id="GO:0061605">
    <property type="term" value="F:molybdopterin-synthase adenylyltransferase activity"/>
    <property type="evidence" value="ECO:0007669"/>
    <property type="project" value="UniProtKB-EC"/>
</dbReference>
<dbReference type="InterPro" id="IPR045886">
    <property type="entry name" value="ThiF/MoeB/HesA"/>
</dbReference>
<dbReference type="PANTHER" id="PTHR10953">
    <property type="entry name" value="UBIQUITIN-ACTIVATING ENZYME E1"/>
    <property type="match status" value="1"/>
</dbReference>
<evidence type="ECO:0000256" key="4">
    <source>
        <dbReference type="ARBA" id="ARBA00022840"/>
    </source>
</evidence>
<dbReference type="Pfam" id="PF00899">
    <property type="entry name" value="ThiF"/>
    <property type="match status" value="1"/>
</dbReference>
<dbReference type="Gene3D" id="3.40.50.720">
    <property type="entry name" value="NAD(P)-binding Rossmann-like Domain"/>
    <property type="match status" value="1"/>
</dbReference>
<feature type="domain" description="Rhodanese" evidence="13">
    <location>
        <begin position="274"/>
        <end position="340"/>
    </location>
</feature>
<dbReference type="RefSeq" id="WP_131955909.1">
    <property type="nucleotide sequence ID" value="NZ_SMFL01000001.1"/>
</dbReference>
<comment type="similarity">
    <text evidence="1">Belongs to the HesA/MoeB/ThiF family.</text>
</comment>
<protein>
    <recommendedName>
        <fullName evidence="9">Molybdopterin-synthase adenylyltransferase</fullName>
        <ecNumber evidence="8">2.7.7.80</ecNumber>
    </recommendedName>
    <alternativeName>
        <fullName evidence="12">MoaD protein adenylase</fullName>
    </alternativeName>
    <alternativeName>
        <fullName evidence="10">Molybdopterin-converting factor subunit 1 adenylase</fullName>
    </alternativeName>
    <alternativeName>
        <fullName evidence="11">Sulfur carrier protein MoaD adenylyltransferase</fullName>
    </alternativeName>
</protein>
<evidence type="ECO:0000256" key="3">
    <source>
        <dbReference type="ARBA" id="ARBA00022741"/>
    </source>
</evidence>
<reference evidence="14 15" key="1">
    <citation type="submission" date="2019-03" db="EMBL/GenBank/DDBJ databases">
        <title>Dyadobacter AR-3-6 sp. nov., isolated from arctic soil.</title>
        <authorList>
            <person name="Chaudhary D.K."/>
        </authorList>
    </citation>
    <scope>NUCLEOTIDE SEQUENCE [LARGE SCALE GENOMIC DNA]</scope>
    <source>
        <strain evidence="14 15">AR-3-6</strain>
    </source>
</reference>
<dbReference type="EMBL" id="SMFL01000001">
    <property type="protein sequence ID" value="TDE18215.1"/>
    <property type="molecule type" value="Genomic_DNA"/>
</dbReference>
<dbReference type="PANTHER" id="PTHR10953:SF102">
    <property type="entry name" value="ADENYLYLTRANSFERASE AND SULFURTRANSFERASE MOCS3"/>
    <property type="match status" value="1"/>
</dbReference>
<evidence type="ECO:0000256" key="12">
    <source>
        <dbReference type="ARBA" id="ARBA00078531"/>
    </source>
</evidence>
<keyword evidence="2 14" id="KW-0808">Transferase</keyword>
<evidence type="ECO:0000256" key="7">
    <source>
        <dbReference type="ARBA" id="ARBA00063809"/>
    </source>
</evidence>
<evidence type="ECO:0000256" key="6">
    <source>
        <dbReference type="ARBA" id="ARBA00055169"/>
    </source>
</evidence>
<keyword evidence="3" id="KW-0547">Nucleotide-binding</keyword>
<dbReference type="CDD" id="cd00158">
    <property type="entry name" value="RHOD"/>
    <property type="match status" value="1"/>
</dbReference>
<dbReference type="InterPro" id="IPR035985">
    <property type="entry name" value="Ubiquitin-activating_enz"/>
</dbReference>
<dbReference type="SMART" id="SM00450">
    <property type="entry name" value="RHOD"/>
    <property type="match status" value="1"/>
</dbReference>
<dbReference type="NCBIfam" id="NF004281">
    <property type="entry name" value="PRK05690.1"/>
    <property type="match status" value="1"/>
</dbReference>
<dbReference type="Pfam" id="PF00581">
    <property type="entry name" value="Rhodanese"/>
    <property type="match status" value="1"/>
</dbReference>
<comment type="subunit">
    <text evidence="7">Homodimer. Forms a stable heterotetrameric complex of 2 MoeB and 2 MoaD during adenylation of MoaD.</text>
</comment>
<comment type="caution">
    <text evidence="14">The sequence shown here is derived from an EMBL/GenBank/DDBJ whole genome shotgun (WGS) entry which is preliminary data.</text>
</comment>